<evidence type="ECO:0000256" key="4">
    <source>
        <dbReference type="ARBA" id="ARBA00022692"/>
    </source>
</evidence>
<keyword evidence="6 7" id="KW-0472">Membrane</keyword>
<evidence type="ECO:0000313" key="9">
    <source>
        <dbReference type="Proteomes" id="UP000054877"/>
    </source>
</evidence>
<comment type="similarity">
    <text evidence="2">Belongs to the VirD4/TraG family.</text>
</comment>
<sequence>MTVGILLLLGVLTGIGYGLWQGGIARIFSAYALSGIGLILLGLLCAVLIFGVWQEEVISSLYDVWNLIALAREDDDLKQAMMLSLAGGFIIPLIFLTIAFKDKWQSDNKVLGNAHFASGMEVWKAGFLKQEEGAILIGKKYGVPIWSNGFEHVLVFAPTGSGKTRSIGIPNLFQYPFSVVCNDVKLTLFQTTAQYRETVLGHRCFCWSPTDEQGNTHRYNPLDLIARDKRQRITDIQRIAHILIPDSKKSDPIWQQASRKLFKAIVLYLLDTPERPTTLGEINRLIKQQGFDEWLAGMLEESEHLDPECYRNGYSYLNNHEKTRSSILETLSGYFELFEDPVIDAATSASDFDLRNLRREKITIYIGFSDDDMERLAPLLTLFWQQLISVMIRKVPDVTEEPYPLLCMIDEFSSLGRIERLRRSLKLLREYRVRCVLMLQYIAQTYEQYTQDEARAFTNIKTKIAFAAEDIHDAEYISKLLGTRTIRVSAGSSSNQNHGYSVSSSYNYQAVPLLRADEVMRLPAGQTLIMRTGIAPVKAGQFVWYREIKSKQWNI</sequence>
<dbReference type="AlphaFoldDB" id="A0A0W0Z8F3"/>
<evidence type="ECO:0000256" key="1">
    <source>
        <dbReference type="ARBA" id="ARBA00004651"/>
    </source>
</evidence>
<keyword evidence="4 7" id="KW-0812">Transmembrane</keyword>
<dbReference type="InterPro" id="IPR027417">
    <property type="entry name" value="P-loop_NTPase"/>
</dbReference>
<comment type="subcellular location">
    <subcellularLocation>
        <location evidence="1">Cell membrane</location>
        <topology evidence="1">Multi-pass membrane protein</topology>
    </subcellularLocation>
</comment>
<dbReference type="SUPFAM" id="SSF52540">
    <property type="entry name" value="P-loop containing nucleoside triphosphate hydrolases"/>
    <property type="match status" value="1"/>
</dbReference>
<keyword evidence="9" id="KW-1185">Reference proteome</keyword>
<feature type="transmembrane region" description="Helical" evidence="7">
    <location>
        <begin position="80"/>
        <end position="100"/>
    </location>
</feature>
<dbReference type="STRING" id="452.Lspi_0686"/>
<dbReference type="PANTHER" id="PTHR37937:SF1">
    <property type="entry name" value="CONJUGATIVE TRANSFER: DNA TRANSPORT"/>
    <property type="match status" value="1"/>
</dbReference>
<dbReference type="RefSeq" id="WP_058482636.1">
    <property type="nucleotide sequence ID" value="NZ_CAAAII010000002.1"/>
</dbReference>
<keyword evidence="3" id="KW-1003">Cell membrane</keyword>
<dbReference type="GO" id="GO:0005886">
    <property type="term" value="C:plasma membrane"/>
    <property type="evidence" value="ECO:0007669"/>
    <property type="project" value="UniProtKB-SubCell"/>
</dbReference>
<dbReference type="InterPro" id="IPR051539">
    <property type="entry name" value="T4SS-coupling_protein"/>
</dbReference>
<dbReference type="PANTHER" id="PTHR37937">
    <property type="entry name" value="CONJUGATIVE TRANSFER: DNA TRANSPORT"/>
    <property type="match status" value="1"/>
</dbReference>
<dbReference type="OrthoDB" id="9759295at2"/>
<dbReference type="PATRIC" id="fig|452.5.peg.752"/>
<evidence type="ECO:0000256" key="6">
    <source>
        <dbReference type="ARBA" id="ARBA00023136"/>
    </source>
</evidence>
<keyword evidence="5 7" id="KW-1133">Transmembrane helix</keyword>
<evidence type="ECO:0000256" key="3">
    <source>
        <dbReference type="ARBA" id="ARBA00022475"/>
    </source>
</evidence>
<name>A0A0W0Z8F3_LEGSP</name>
<comment type="caution">
    <text evidence="8">The sequence shown here is derived from an EMBL/GenBank/DDBJ whole genome shotgun (WGS) entry which is preliminary data.</text>
</comment>
<accession>A0A0W0Z8F3</accession>
<feature type="transmembrane region" description="Helical" evidence="7">
    <location>
        <begin position="28"/>
        <end position="53"/>
    </location>
</feature>
<organism evidence="8 9">
    <name type="scientific">Legionella spiritensis</name>
    <dbReference type="NCBI Taxonomy" id="452"/>
    <lineage>
        <taxon>Bacteria</taxon>
        <taxon>Pseudomonadati</taxon>
        <taxon>Pseudomonadota</taxon>
        <taxon>Gammaproteobacteria</taxon>
        <taxon>Legionellales</taxon>
        <taxon>Legionellaceae</taxon>
        <taxon>Legionella</taxon>
    </lineage>
</organism>
<protein>
    <submittedName>
        <fullName evidence="8">Uncharacterized protein</fullName>
    </submittedName>
</protein>
<evidence type="ECO:0000313" key="8">
    <source>
        <dbReference type="EMBL" id="KTD65369.1"/>
    </source>
</evidence>
<dbReference type="EMBL" id="LNYX01000007">
    <property type="protein sequence ID" value="KTD65369.1"/>
    <property type="molecule type" value="Genomic_DNA"/>
</dbReference>
<evidence type="ECO:0000256" key="7">
    <source>
        <dbReference type="SAM" id="Phobius"/>
    </source>
</evidence>
<gene>
    <name evidence="8" type="ORF">Lspi_0686</name>
</gene>
<dbReference type="Proteomes" id="UP000054877">
    <property type="component" value="Unassembled WGS sequence"/>
</dbReference>
<dbReference type="InterPro" id="IPR003688">
    <property type="entry name" value="TraG/VirD4"/>
</dbReference>
<evidence type="ECO:0000256" key="5">
    <source>
        <dbReference type="ARBA" id="ARBA00022989"/>
    </source>
</evidence>
<dbReference type="CDD" id="cd01127">
    <property type="entry name" value="TrwB_TraG_TraD_VirD4"/>
    <property type="match status" value="2"/>
</dbReference>
<reference evidence="8 9" key="1">
    <citation type="submission" date="2015-11" db="EMBL/GenBank/DDBJ databases">
        <title>Genomic analysis of 38 Legionella species identifies large and diverse effector repertoires.</title>
        <authorList>
            <person name="Burstein D."/>
            <person name="Amaro F."/>
            <person name="Zusman T."/>
            <person name="Lifshitz Z."/>
            <person name="Cohen O."/>
            <person name="Gilbert J.A."/>
            <person name="Pupko T."/>
            <person name="Shuman H.A."/>
            <person name="Segal G."/>
        </authorList>
    </citation>
    <scope>NUCLEOTIDE SEQUENCE [LARGE SCALE GENOMIC DNA]</scope>
    <source>
        <strain evidence="8 9">Mt.St.Helens-9</strain>
    </source>
</reference>
<dbReference type="Pfam" id="PF02534">
    <property type="entry name" value="T4SS-DNA_transf"/>
    <property type="match status" value="1"/>
</dbReference>
<evidence type="ECO:0000256" key="2">
    <source>
        <dbReference type="ARBA" id="ARBA00008806"/>
    </source>
</evidence>
<proteinExistence type="inferred from homology"/>
<dbReference type="Gene3D" id="3.40.50.300">
    <property type="entry name" value="P-loop containing nucleotide triphosphate hydrolases"/>
    <property type="match status" value="1"/>
</dbReference>